<dbReference type="NCBIfam" id="NF006159">
    <property type="entry name" value="PRK08303.1"/>
    <property type="match status" value="1"/>
</dbReference>
<proteinExistence type="predicted"/>
<organism evidence="2 3">
    <name type="scientific">Streptoalloteichus hindustanus</name>
    <dbReference type="NCBI Taxonomy" id="2017"/>
    <lineage>
        <taxon>Bacteria</taxon>
        <taxon>Bacillati</taxon>
        <taxon>Actinomycetota</taxon>
        <taxon>Actinomycetes</taxon>
        <taxon>Pseudonocardiales</taxon>
        <taxon>Pseudonocardiaceae</taxon>
        <taxon>Streptoalloteichus</taxon>
    </lineage>
</organism>
<dbReference type="SUPFAM" id="SSF51735">
    <property type="entry name" value="NAD(P)-binding Rossmann-fold domains"/>
    <property type="match status" value="1"/>
</dbReference>
<reference evidence="2 3" key="1">
    <citation type="submission" date="2016-11" db="EMBL/GenBank/DDBJ databases">
        <authorList>
            <person name="Jaros S."/>
            <person name="Januszkiewicz K."/>
            <person name="Wedrychowicz H."/>
        </authorList>
    </citation>
    <scope>NUCLEOTIDE SEQUENCE [LARGE SCALE GENOMIC DNA]</scope>
    <source>
        <strain evidence="2 3">DSM 44523</strain>
    </source>
</reference>
<dbReference type="PRINTS" id="PR00081">
    <property type="entry name" value="GDHRDH"/>
</dbReference>
<keyword evidence="3" id="KW-1185">Reference proteome</keyword>
<protein>
    <submittedName>
        <fullName evidence="2">NAD(P)-dependent dehydrogenase, short-chain alcohol dehydrogenase family</fullName>
    </submittedName>
</protein>
<dbReference type="PANTHER" id="PTHR44147">
    <property type="entry name" value="DEHYDROGENASE/REDUCTASE SDR FAMILY MEMBER 1"/>
    <property type="match status" value="1"/>
</dbReference>
<gene>
    <name evidence="2" type="ORF">SAMN05444320_106254</name>
</gene>
<evidence type="ECO:0000313" key="2">
    <source>
        <dbReference type="EMBL" id="SHG06804.1"/>
    </source>
</evidence>
<evidence type="ECO:0000313" key="3">
    <source>
        <dbReference type="Proteomes" id="UP000184501"/>
    </source>
</evidence>
<feature type="region of interest" description="Disordered" evidence="1">
    <location>
        <begin position="228"/>
        <end position="249"/>
    </location>
</feature>
<dbReference type="EMBL" id="FQVN01000006">
    <property type="protein sequence ID" value="SHG06804.1"/>
    <property type="molecule type" value="Genomic_DNA"/>
</dbReference>
<name>A0A1M5GSR0_STRHI</name>
<dbReference type="InterPro" id="IPR036291">
    <property type="entry name" value="NAD(P)-bd_dom_sf"/>
</dbReference>
<sequence>MVSGPLTGKVALVAGATRGAGRAIAVELARAGATVYATGRSSRAGRSEINRPETIEETGELITAAGGDGVALRVDHLDVDQVRDLVRRIDLDHGRLDVLVNDIFGGDIHADFGSTLWEHRLDGGLRMLRLGIDTHVITSHHALPLLIRRPGGLVVEMTDGTAEYNRAYRHREGFFYDLVKAAVERMTLAQSVELAPHGGTAVAVTPGWLRSEAMLDLYGVTERNWRAATVPGPAPEGGSGAPEEHGHDQRLPAYEPHFCISESPTYVARAVVALAGDPERARWSGQVVSSGQLAPIYGFTDTDGTRPDCWRYVVEVQDRGLPANDTGYR</sequence>
<dbReference type="Gene3D" id="3.40.50.720">
    <property type="entry name" value="NAD(P)-binding Rossmann-like Domain"/>
    <property type="match status" value="1"/>
</dbReference>
<dbReference type="PANTHER" id="PTHR44147:SF2">
    <property type="entry name" value="DEHYDROGENASE_REDUCTASE SDR FAMILY MEMBER 1"/>
    <property type="match status" value="1"/>
</dbReference>
<dbReference type="InterPro" id="IPR002347">
    <property type="entry name" value="SDR_fam"/>
</dbReference>
<accession>A0A1M5GSR0</accession>
<evidence type="ECO:0000256" key="1">
    <source>
        <dbReference type="SAM" id="MobiDB-lite"/>
    </source>
</evidence>
<dbReference type="AlphaFoldDB" id="A0A1M5GSR0"/>
<dbReference type="STRING" id="2017.SAMN05444320_106254"/>
<dbReference type="Proteomes" id="UP000184501">
    <property type="component" value="Unassembled WGS sequence"/>
</dbReference>
<dbReference type="Pfam" id="PF00106">
    <property type="entry name" value="adh_short"/>
    <property type="match status" value="1"/>
</dbReference>